<dbReference type="PANTHER" id="PTHR31549">
    <property type="entry name" value="PROTEIN, PUTATIVE (DUF247)-RELATED-RELATED"/>
    <property type="match status" value="1"/>
</dbReference>
<proteinExistence type="predicted"/>
<dbReference type="EMBL" id="JAZDWU010000003">
    <property type="protein sequence ID" value="KAL0006811.1"/>
    <property type="molecule type" value="Genomic_DNA"/>
</dbReference>
<dbReference type="Proteomes" id="UP001459277">
    <property type="component" value="Unassembled WGS sequence"/>
</dbReference>
<gene>
    <name evidence="1" type="ORF">SO802_008313</name>
</gene>
<reference evidence="1 2" key="1">
    <citation type="submission" date="2024-01" db="EMBL/GenBank/DDBJ databases">
        <title>A telomere-to-telomere, gap-free genome of sweet tea (Lithocarpus litseifolius).</title>
        <authorList>
            <person name="Zhou J."/>
        </authorList>
    </citation>
    <scope>NUCLEOTIDE SEQUENCE [LARGE SCALE GENOMIC DNA]</scope>
    <source>
        <strain evidence="1">Zhou-2022a</strain>
        <tissue evidence="1">Leaf</tissue>
    </source>
</reference>
<protein>
    <submittedName>
        <fullName evidence="1">Uncharacterized protein</fullName>
    </submittedName>
</protein>
<sequence length="452" mass="52143">MSLAIGEGSSCRKGKEVVADKPFAKVEKGEEGPYFELYHSNESEVHRNPNSECLPLIDLWYDTYSHFSVVPGDYSRPLPSCVWLSLERHGFDISWALLASSIPDLTIRRGVVLPVSILFEFGSSIALGWKEWVDKELFDMGFISALQRADVLKAIVSSRCLYHYRDLYNLHHLDWTSPGSDWVLNRGNLPMELRSSLDDLGHPIVKNEENPTEVTFPKVPLTLRKKPRSKDYFDPTVISFGLYHRGKRELQKIDTIKDVAMLKFIKESGKSFPEFYYKVRNMNNDTRACYVDCSKEKYCDDTLALTMLRDGCFISYLLDILVDKKEYEASELFANHGSFLGYSSVISDMVLLENQIPLAVLELLKSLRYNNNKVVPKMIKQFIYFAFWHISLEEVPEDMDEEPQARCLLECIRKEFSKVVDQRKEPKSPFQFCSIIQISFMESICKYLKKGA</sequence>
<dbReference type="AlphaFoldDB" id="A0AAW2DCE5"/>
<accession>A0AAW2DCE5</accession>
<evidence type="ECO:0000313" key="1">
    <source>
        <dbReference type="EMBL" id="KAL0006811.1"/>
    </source>
</evidence>
<organism evidence="1 2">
    <name type="scientific">Lithocarpus litseifolius</name>
    <dbReference type="NCBI Taxonomy" id="425828"/>
    <lineage>
        <taxon>Eukaryota</taxon>
        <taxon>Viridiplantae</taxon>
        <taxon>Streptophyta</taxon>
        <taxon>Embryophyta</taxon>
        <taxon>Tracheophyta</taxon>
        <taxon>Spermatophyta</taxon>
        <taxon>Magnoliopsida</taxon>
        <taxon>eudicotyledons</taxon>
        <taxon>Gunneridae</taxon>
        <taxon>Pentapetalae</taxon>
        <taxon>rosids</taxon>
        <taxon>fabids</taxon>
        <taxon>Fagales</taxon>
        <taxon>Fagaceae</taxon>
        <taxon>Lithocarpus</taxon>
    </lineage>
</organism>
<name>A0AAW2DCE5_9ROSI</name>
<dbReference type="PANTHER" id="PTHR31549:SF149">
    <property type="entry name" value="ISOPRENOID SYNTHASE DOMAIN-CONTAINING PROTEIN"/>
    <property type="match status" value="1"/>
</dbReference>
<dbReference type="InterPro" id="IPR004158">
    <property type="entry name" value="DUF247_pln"/>
</dbReference>
<dbReference type="Pfam" id="PF03140">
    <property type="entry name" value="DUF247"/>
    <property type="match status" value="1"/>
</dbReference>
<evidence type="ECO:0000313" key="2">
    <source>
        <dbReference type="Proteomes" id="UP001459277"/>
    </source>
</evidence>
<comment type="caution">
    <text evidence="1">The sequence shown here is derived from an EMBL/GenBank/DDBJ whole genome shotgun (WGS) entry which is preliminary data.</text>
</comment>
<keyword evidence="2" id="KW-1185">Reference proteome</keyword>